<accession>A0A517LB82</accession>
<dbReference type="GO" id="GO:0030170">
    <property type="term" value="F:pyridoxal phosphate binding"/>
    <property type="evidence" value="ECO:0007669"/>
    <property type="project" value="InterPro"/>
</dbReference>
<evidence type="ECO:0000259" key="6">
    <source>
        <dbReference type="Pfam" id="PF00155"/>
    </source>
</evidence>
<dbReference type="InterPro" id="IPR004839">
    <property type="entry name" value="Aminotransferase_I/II_large"/>
</dbReference>
<dbReference type="EMBL" id="CP042192">
    <property type="protein sequence ID" value="QDS72901.1"/>
    <property type="molecule type" value="Genomic_DNA"/>
</dbReference>
<dbReference type="InterPro" id="IPR015424">
    <property type="entry name" value="PyrdxlP-dep_Trfase"/>
</dbReference>
<dbReference type="Proteomes" id="UP000316270">
    <property type="component" value="Chromosome 8"/>
</dbReference>
<evidence type="ECO:0000256" key="2">
    <source>
        <dbReference type="ARBA" id="ARBA00010008"/>
    </source>
</evidence>
<reference evidence="7 8" key="1">
    <citation type="submission" date="2019-07" db="EMBL/GenBank/DDBJ databases">
        <title>Finished genome of Venturia effusa.</title>
        <authorList>
            <person name="Young C.A."/>
            <person name="Cox M.P."/>
            <person name="Ganley A.R.D."/>
            <person name="David W.J."/>
        </authorList>
    </citation>
    <scope>NUCLEOTIDE SEQUENCE [LARGE SCALE GENOMIC DNA]</scope>
    <source>
        <strain evidence="8">albino</strain>
    </source>
</reference>
<organism evidence="7 8">
    <name type="scientific">Venturia effusa</name>
    <dbReference type="NCBI Taxonomy" id="50376"/>
    <lineage>
        <taxon>Eukaryota</taxon>
        <taxon>Fungi</taxon>
        <taxon>Dikarya</taxon>
        <taxon>Ascomycota</taxon>
        <taxon>Pezizomycotina</taxon>
        <taxon>Dothideomycetes</taxon>
        <taxon>Pleosporomycetidae</taxon>
        <taxon>Venturiales</taxon>
        <taxon>Venturiaceae</taxon>
        <taxon>Venturia</taxon>
    </lineage>
</organism>
<evidence type="ECO:0000313" key="7">
    <source>
        <dbReference type="EMBL" id="QDS72901.1"/>
    </source>
</evidence>
<dbReference type="InterPro" id="IPR015422">
    <property type="entry name" value="PyrdxlP-dep_Trfase_small"/>
</dbReference>
<dbReference type="InterPro" id="IPR015421">
    <property type="entry name" value="PyrdxlP-dep_Trfase_major"/>
</dbReference>
<evidence type="ECO:0000256" key="1">
    <source>
        <dbReference type="ARBA" id="ARBA00001933"/>
    </source>
</evidence>
<dbReference type="AlphaFoldDB" id="A0A517LB82"/>
<feature type="domain" description="Aminotransferase class I/classII large" evidence="6">
    <location>
        <begin position="108"/>
        <end position="476"/>
    </location>
</feature>
<dbReference type="GO" id="GO:0016740">
    <property type="term" value="F:transferase activity"/>
    <property type="evidence" value="ECO:0007669"/>
    <property type="project" value="UniProtKB-KW"/>
</dbReference>
<dbReference type="Gene3D" id="3.90.1150.10">
    <property type="entry name" value="Aspartate Aminotransferase, domain 1"/>
    <property type="match status" value="1"/>
</dbReference>
<dbReference type="STRING" id="50376.A0A517LB82"/>
<comment type="cofactor">
    <cofactor evidence="1 5">
        <name>pyridoxal 5'-phosphate</name>
        <dbReference type="ChEBI" id="CHEBI:597326"/>
    </cofactor>
</comment>
<dbReference type="SUPFAM" id="SSF53383">
    <property type="entry name" value="PLP-dependent transferases"/>
    <property type="match status" value="1"/>
</dbReference>
<dbReference type="OrthoDB" id="2382073at2759"/>
<comment type="similarity">
    <text evidence="2">Belongs to the class-II pyridoxal-phosphate-dependent aminotransferase family. BioF subfamily.</text>
</comment>
<sequence>MDMAQQIQPTDCFNDIKHVYDDWALPLLKSGAKELGVIGLRDLLEGRSNRHSLDFTDYHSLPSLIDQLLDMDDSKPKNSLERALRDRLDRRYINSTLRKLTTAPPGAVDFSSNDFLSLSTSPALRSAFVDELTKTPNFTLGSGGSRLLDGNSPYALALEEEISAFHNAPSGLLFNSGFDANAGVFACIPQSGDIIVHDELIHASVHDGMKMSRAAKKVAFPHNCTKQLREILIGLIEEDVMVGKGPKNIFIAVESVYSMDGDIAPLQEIVNLVEEVLPYGNGHIIIDEAHGTGVIGPKGRGLVCSLGLEDKVFARLHTFGKALASSGAIVLCSPLVRSYLINYARPLIYTTFMPFPTLASIKASYTLLQNGTTEPMVSHLNNMTRHLHTSLLDMLSHHQSRTSTSIDDILYIDPACPKSPIFAFVTQSPRSLAQHCQESGFVVRAVVPPTVPTRRVRVCLHAGNSIEECDRLVSRVEEWVKVSLEGHGSEEGVKARL</sequence>
<dbReference type="PROSITE" id="PS00599">
    <property type="entry name" value="AA_TRANSFER_CLASS_2"/>
    <property type="match status" value="1"/>
</dbReference>
<protein>
    <recommendedName>
        <fullName evidence="6">Aminotransferase class I/classII large domain-containing protein</fullName>
    </recommendedName>
</protein>
<dbReference type="PANTHER" id="PTHR13693:SF77">
    <property type="entry name" value="8-AMINO-7-OXONONANOATE SYNTHASE"/>
    <property type="match status" value="1"/>
</dbReference>
<keyword evidence="4 5" id="KW-0663">Pyridoxal phosphate</keyword>
<dbReference type="PANTHER" id="PTHR13693">
    <property type="entry name" value="CLASS II AMINOTRANSFERASE/8-AMINO-7-OXONONANOATE SYNTHASE"/>
    <property type="match status" value="1"/>
</dbReference>
<evidence type="ECO:0000256" key="3">
    <source>
        <dbReference type="ARBA" id="ARBA00022679"/>
    </source>
</evidence>
<name>A0A517LB82_9PEZI</name>
<evidence type="ECO:0000256" key="5">
    <source>
        <dbReference type="RuleBase" id="RU003693"/>
    </source>
</evidence>
<dbReference type="Gene3D" id="3.40.640.10">
    <property type="entry name" value="Type I PLP-dependent aspartate aminotransferase-like (Major domain)"/>
    <property type="match status" value="1"/>
</dbReference>
<dbReference type="InterPro" id="IPR001917">
    <property type="entry name" value="Aminotrans_II_pyridoxalP_BS"/>
</dbReference>
<gene>
    <name evidence="7" type="ORF">FKW77_007769</name>
</gene>
<evidence type="ECO:0000256" key="4">
    <source>
        <dbReference type="ARBA" id="ARBA00022898"/>
    </source>
</evidence>
<keyword evidence="8" id="KW-1185">Reference proteome</keyword>
<dbReference type="GO" id="GO:0009102">
    <property type="term" value="P:biotin biosynthetic process"/>
    <property type="evidence" value="ECO:0007669"/>
    <property type="project" value="TreeGrafter"/>
</dbReference>
<dbReference type="Pfam" id="PF00155">
    <property type="entry name" value="Aminotran_1_2"/>
    <property type="match status" value="1"/>
</dbReference>
<proteinExistence type="inferred from homology"/>
<keyword evidence="3" id="KW-0808">Transferase</keyword>
<dbReference type="InterPro" id="IPR050087">
    <property type="entry name" value="AON_synthase_class-II"/>
</dbReference>
<evidence type="ECO:0000313" key="8">
    <source>
        <dbReference type="Proteomes" id="UP000316270"/>
    </source>
</evidence>